<dbReference type="Proteomes" id="UP000095286">
    <property type="component" value="Unplaced"/>
</dbReference>
<reference evidence="2" key="1">
    <citation type="submission" date="2016-11" db="UniProtKB">
        <authorList>
            <consortium name="WormBaseParasite"/>
        </authorList>
    </citation>
    <scope>IDENTIFICATION</scope>
    <source>
        <strain evidence="2">KR3021</strain>
    </source>
</reference>
<accession>A0AC35UAC7</accession>
<name>A0AC35UAC7_9BILA</name>
<sequence>MALLKKFESNSARVKGISFHATRPWILAALHSGGIQLWDYRMCSMVDKFEEHDGPVRGIDFHDQQPIFVSGGDDYKIKVWNYKQKKCLFTLLGHMDYIRTTFFHKKNPWIISCSDDQTIRIWNWQSRISVAVLTGHNHYVMCAQFHPTEDIVASASLDQTIRIWDISGIKKKNAPPGMGGGMPNRGDLFGQPDVIVKHVLEGHDRGVNWVTFHPKLPLLASGSDDKQVKLWRYNDSKAWEVDSCRGHFNNISSVVFHPKAELILSNSEDKTIRVWDLQKRTCLHTFRHENDRFWIMANHPTQNIFAAGHDSGLIVFKIERERPPYCIHGNLIYYAKEKELRRLDLTTKEDVQLAAIRHTKNAPQYHSMHFNPAENAFILVTRPPNTDASTLDLYKLTKNAGVNGHIDEVTPIRTIGFNGIWIARNRIAVLEKNSQLSLKDLTMKESKKLDVDAVAEDIFYAGTGLFFIRQPEALQLYDTQQKKIVAVVKANKVKYVIWSGNMEYCALLSKHSLTLINKKMEVLYTVSETVRVKSGAWDSNGIFIYTTTNHIKYALTANEHGIIRTLDCTLYILSVQNDQLFCLDRDAKSIVVNFDSSEFKFKLALIERRYDEVMRQVKCQGLIGQSIISYLQKKGYPEVALYFVKDVKTRFGLALECGNLESALKSAKELDEHSVWEALADVAMLQGNHQIVEMCYQKTKNFDKLSFLYLITGNLAKLNKMMKIADIRKDTNGLFQTAVVLGDSEKQISTLASAHQLSLAYLAAKTYGNEEAADDLENQLDEHGIPIPKVNNSALALKPPLPVNPMTNNWPLLNAHKSAFDTIAAQVNSETKATNGPTQKIADSSVFAAADDGEDDGEGWGGDDEEYLLDEDGNPIIDEEDKANSDDDGEGGWDVDDDIDLPADEAVKEDGEEGDFYSVPSRGQAPSHYWPTNSRLVADHVAAGSFESAARLLHDQLGIVKIDPFKDHFLNLYASSRTVYCGPGNTTSNYSYPLRNWQDAAYKNSLPSTGFQIRQLAQKLQDCYQLTTVGKFIDAVDKLRSILLSIPMLVAKDKNEAEEAEQLLEIVREYLVGLLMENTRKENPKDGPENMKRNAELSAYFTHSQFQAKHQMLTLMVAYQLFYKYKLHKTCASLCKRLLDLGPKAEVGQKCRKVLSVVERDMTNAFEIEYDEYNPFVICSRLLVPIYRGKPVIQCPFCKASYSPQFEKEICNVCEVAQIGKGASGLKIVM</sequence>
<organism evidence="1 2">
    <name type="scientific">Rhabditophanes sp. KR3021</name>
    <dbReference type="NCBI Taxonomy" id="114890"/>
    <lineage>
        <taxon>Eukaryota</taxon>
        <taxon>Metazoa</taxon>
        <taxon>Ecdysozoa</taxon>
        <taxon>Nematoda</taxon>
        <taxon>Chromadorea</taxon>
        <taxon>Rhabditida</taxon>
        <taxon>Tylenchina</taxon>
        <taxon>Panagrolaimomorpha</taxon>
        <taxon>Strongyloidoidea</taxon>
        <taxon>Alloionematidae</taxon>
        <taxon>Rhabditophanes</taxon>
    </lineage>
</organism>
<dbReference type="WBParaSite" id="RSKR_0000960000.1">
    <property type="protein sequence ID" value="RSKR_0000960000.1"/>
    <property type="gene ID" value="RSKR_0000960000"/>
</dbReference>
<evidence type="ECO:0000313" key="2">
    <source>
        <dbReference type="WBParaSite" id="RSKR_0000960000.1"/>
    </source>
</evidence>
<proteinExistence type="predicted"/>
<evidence type="ECO:0000313" key="1">
    <source>
        <dbReference type="Proteomes" id="UP000095286"/>
    </source>
</evidence>
<protein>
    <submittedName>
        <fullName evidence="2">Coatomer subunit alpha</fullName>
    </submittedName>
</protein>